<dbReference type="RefSeq" id="WP_224140037.1">
    <property type="nucleotide sequence ID" value="NZ_JAIQUM010000038.1"/>
</dbReference>
<comment type="subcellular location">
    <subcellularLocation>
        <location evidence="1">Cell membrane</location>
        <topology evidence="1">Multi-pass membrane protein</topology>
    </subcellularLocation>
</comment>
<keyword evidence="4" id="KW-1003">Cell membrane</keyword>
<comment type="similarity">
    <text evidence="2">Belongs to the major facilitator superfamily. EmrB family.</text>
</comment>
<feature type="transmembrane region" description="Helical" evidence="8">
    <location>
        <begin position="12"/>
        <end position="38"/>
    </location>
</feature>
<feature type="transmembrane region" description="Helical" evidence="8">
    <location>
        <begin position="107"/>
        <end position="125"/>
    </location>
</feature>
<evidence type="ECO:0000313" key="11">
    <source>
        <dbReference type="Proteomes" id="UP001165287"/>
    </source>
</evidence>
<feature type="transmembrane region" description="Helical" evidence="8">
    <location>
        <begin position="458"/>
        <end position="476"/>
    </location>
</feature>
<keyword evidence="11" id="KW-1185">Reference proteome</keyword>
<keyword evidence="5 8" id="KW-0812">Transmembrane</keyword>
<evidence type="ECO:0000313" key="10">
    <source>
        <dbReference type="EMBL" id="MBZ5751711.1"/>
    </source>
</evidence>
<keyword evidence="6 8" id="KW-1133">Transmembrane helix</keyword>
<evidence type="ECO:0000256" key="3">
    <source>
        <dbReference type="ARBA" id="ARBA00022448"/>
    </source>
</evidence>
<evidence type="ECO:0000256" key="6">
    <source>
        <dbReference type="ARBA" id="ARBA00022989"/>
    </source>
</evidence>
<dbReference type="EMBL" id="JAIQUM010000038">
    <property type="protein sequence ID" value="MBZ5751711.1"/>
    <property type="molecule type" value="Genomic_DNA"/>
</dbReference>
<dbReference type="Proteomes" id="UP001165287">
    <property type="component" value="Unassembled WGS sequence"/>
</dbReference>
<evidence type="ECO:0000256" key="1">
    <source>
        <dbReference type="ARBA" id="ARBA00004651"/>
    </source>
</evidence>
<gene>
    <name evidence="10" type="ORF">K9V48_16015</name>
</gene>
<dbReference type="Pfam" id="PF07690">
    <property type="entry name" value="MFS_1"/>
    <property type="match status" value="1"/>
</dbReference>
<dbReference type="InterPro" id="IPR011701">
    <property type="entry name" value="MFS"/>
</dbReference>
<name>A0ABS7UTU0_9BACI</name>
<evidence type="ECO:0000256" key="2">
    <source>
        <dbReference type="ARBA" id="ARBA00008537"/>
    </source>
</evidence>
<dbReference type="InterPro" id="IPR004638">
    <property type="entry name" value="EmrB-like"/>
</dbReference>
<feature type="transmembrane region" description="Helical" evidence="8">
    <location>
        <begin position="359"/>
        <end position="377"/>
    </location>
</feature>
<sequence length="493" mass="53506">METSINRPPYGILAVLMAGAFVAILNSTFLTIALPSIMVDLEVTPTTVQWLTTGYMLVNGIVIPTTAFFIQKYSVRQLFLTAISLFTIGTIIGGVAHIFPILLVARMIQAIGSAIMMPLLMNVLLTSFPVEKRGRAMGIFGLVMTFAPAIGPTLSGWIVEHFDWRMLFHIVTPIALTVLVLSFFLLKDKKEKSTIAIDALSVLLSSIGFGGLLYGFSIAGEQGWGSLQVYGTILLGVICLVLFILRQLKLEIPMLEFRIFKYPLFTLSAVISIALNIALFSGMILMPIYVQTIRGFSPLDSGILLLPGAIIMAIMSPVTGRLFDKYGARSLGIIGFALTAFTTYLFSNLTMDTSYTELLIIYAIRSLGISMVMMPIMTNGLNQLPAKYNPHGTALNNTLSQVSGAIGSALLITVMSTRTATYAKEMAATEMGKLTEQPSTALLTELQNKAMIEGINDAFLVSVGIICIALILTFFAKRATPAEDFNKPQTKAS</sequence>
<feature type="transmembrane region" description="Helical" evidence="8">
    <location>
        <begin position="164"/>
        <end position="186"/>
    </location>
</feature>
<feature type="transmembrane region" description="Helical" evidence="8">
    <location>
        <begin position="50"/>
        <end position="71"/>
    </location>
</feature>
<feature type="transmembrane region" description="Helical" evidence="8">
    <location>
        <begin position="195"/>
        <end position="215"/>
    </location>
</feature>
<dbReference type="Gene3D" id="1.20.1720.10">
    <property type="entry name" value="Multidrug resistance protein D"/>
    <property type="match status" value="1"/>
</dbReference>
<keyword evidence="7 8" id="KW-0472">Membrane</keyword>
<dbReference type="PROSITE" id="PS50850">
    <property type="entry name" value="MFS"/>
    <property type="match status" value="1"/>
</dbReference>
<evidence type="ECO:0000256" key="5">
    <source>
        <dbReference type="ARBA" id="ARBA00022692"/>
    </source>
</evidence>
<feature type="transmembrane region" description="Helical" evidence="8">
    <location>
        <begin position="330"/>
        <end position="347"/>
    </location>
</feature>
<feature type="domain" description="Major facilitator superfamily (MFS) profile" evidence="9">
    <location>
        <begin position="12"/>
        <end position="481"/>
    </location>
</feature>
<feature type="transmembrane region" description="Helical" evidence="8">
    <location>
        <begin position="302"/>
        <end position="323"/>
    </location>
</feature>
<protein>
    <submittedName>
        <fullName evidence="10">DHA2 family efflux MFS transporter permease subunit</fullName>
    </submittedName>
</protein>
<dbReference type="PANTHER" id="PTHR42718:SF9">
    <property type="entry name" value="MAJOR FACILITATOR SUPERFAMILY MULTIDRUG TRANSPORTER MFSC"/>
    <property type="match status" value="1"/>
</dbReference>
<feature type="transmembrane region" description="Helical" evidence="8">
    <location>
        <begin position="78"/>
        <end position="101"/>
    </location>
</feature>
<accession>A0ABS7UTU0</accession>
<keyword evidence="3" id="KW-0813">Transport</keyword>
<dbReference type="Gene3D" id="1.20.1250.20">
    <property type="entry name" value="MFS general substrate transporter like domains"/>
    <property type="match status" value="1"/>
</dbReference>
<dbReference type="PANTHER" id="PTHR42718">
    <property type="entry name" value="MAJOR FACILITATOR SUPERFAMILY MULTIDRUG TRANSPORTER MFSC"/>
    <property type="match status" value="1"/>
</dbReference>
<evidence type="ECO:0000259" key="9">
    <source>
        <dbReference type="PROSITE" id="PS50850"/>
    </source>
</evidence>
<feature type="transmembrane region" description="Helical" evidence="8">
    <location>
        <begin position="227"/>
        <end position="245"/>
    </location>
</feature>
<evidence type="ECO:0000256" key="7">
    <source>
        <dbReference type="ARBA" id="ARBA00023136"/>
    </source>
</evidence>
<dbReference type="InterPro" id="IPR036259">
    <property type="entry name" value="MFS_trans_sf"/>
</dbReference>
<dbReference type="NCBIfam" id="TIGR00711">
    <property type="entry name" value="efflux_EmrB"/>
    <property type="match status" value="1"/>
</dbReference>
<feature type="transmembrane region" description="Helical" evidence="8">
    <location>
        <begin position="137"/>
        <end position="158"/>
    </location>
</feature>
<dbReference type="InterPro" id="IPR020846">
    <property type="entry name" value="MFS_dom"/>
</dbReference>
<feature type="transmembrane region" description="Helical" evidence="8">
    <location>
        <begin position="265"/>
        <end position="290"/>
    </location>
</feature>
<evidence type="ECO:0000256" key="4">
    <source>
        <dbReference type="ARBA" id="ARBA00022475"/>
    </source>
</evidence>
<evidence type="ECO:0000256" key="8">
    <source>
        <dbReference type="SAM" id="Phobius"/>
    </source>
</evidence>
<dbReference type="PRINTS" id="PR01036">
    <property type="entry name" value="TCRTETB"/>
</dbReference>
<reference evidence="10" key="1">
    <citation type="submission" date="2024-05" db="EMBL/GenBank/DDBJ databases">
        <title>Metabacillus sp. nov., isolated from the rhizosphere soil of tomato plants.</title>
        <authorList>
            <person name="Ma R."/>
        </authorList>
    </citation>
    <scope>NUCLEOTIDE SEQUENCE</scope>
    <source>
        <strain evidence="10">DBTR6</strain>
    </source>
</reference>
<dbReference type="CDD" id="cd17503">
    <property type="entry name" value="MFS_LmrB_MDR_like"/>
    <property type="match status" value="1"/>
</dbReference>
<proteinExistence type="inferred from homology"/>
<dbReference type="SUPFAM" id="SSF103473">
    <property type="entry name" value="MFS general substrate transporter"/>
    <property type="match status" value="1"/>
</dbReference>
<comment type="caution">
    <text evidence="10">The sequence shown here is derived from an EMBL/GenBank/DDBJ whole genome shotgun (WGS) entry which is preliminary data.</text>
</comment>
<organism evidence="10 11">
    <name type="scientific">Metabacillus rhizolycopersici</name>
    <dbReference type="NCBI Taxonomy" id="2875709"/>
    <lineage>
        <taxon>Bacteria</taxon>
        <taxon>Bacillati</taxon>
        <taxon>Bacillota</taxon>
        <taxon>Bacilli</taxon>
        <taxon>Bacillales</taxon>
        <taxon>Bacillaceae</taxon>
        <taxon>Metabacillus</taxon>
    </lineage>
</organism>